<sequence>MSRIRINNRKKRVRLFSMLISFSISVLFTIEDLKFQELKVKDITFQEIDSFYETKLNYSVLLNTSFILPVTEGIVADHDPRLMPSLWLEGIHKEIQNNSWNPQFTLPFSWDSWLDLSNKLSQYEYQSCRDISRMFKIRNIDTICQENDSRKGYILKPNDGHFSERGRRFMGASYLLYTSPNPKRLLFLNVGPNKEGVIVPVDEFSNNDKVYLIEKYAKDVAFVSIQDKLNKLKLDEAIWPQIVTDQLGKFQSITPPSQLQLNISNVDFISDLPNANDSLYSLVLMDSRKYFHEAELLGTYMGSHFDWRFFQTHRISTYDHQVILHRLTRSWLRFANTIGIQTWLAHGTLLGWYWNGLTMPWDSDMDVQVSMKSLMILARRYNQTLVVDTSIQDGYNVGFGQYLLDVGPTLFHRERGNGNNVIDARFIDISTGVYVDITALSFTTASKNVILKKDQPTEFKLLLESISNREDSSNVDSYDDLCSIRGSLWRNKEIFNCKNNHFYTIDELNPLIPTIHEGEIAFVPKKYETILKREYKNGINSTEYREWEFSNVYRMWITKVQRDIHELTSQYTRYSMYTWQHERTGIELNNRSYIQPFLIDPYIIHRSRLIE</sequence>
<gene>
    <name evidence="7" type="ORF">CAAN4_H08284</name>
</gene>
<keyword evidence="3 5" id="KW-1133">Transmembrane helix</keyword>
<evidence type="ECO:0000256" key="1">
    <source>
        <dbReference type="ARBA" id="ARBA00004167"/>
    </source>
</evidence>
<comment type="subcellular location">
    <subcellularLocation>
        <location evidence="1">Membrane</location>
        <topology evidence="1">Single-pass membrane protein</topology>
    </subcellularLocation>
</comment>
<dbReference type="EMBL" id="OZ004260">
    <property type="protein sequence ID" value="CAK7920941.1"/>
    <property type="molecule type" value="Genomic_DNA"/>
</dbReference>
<evidence type="ECO:0000256" key="5">
    <source>
        <dbReference type="SAM" id="Phobius"/>
    </source>
</evidence>
<keyword evidence="4 5" id="KW-0472">Membrane</keyword>
<keyword evidence="8" id="KW-1185">Reference proteome</keyword>
<organism evidence="7 8">
    <name type="scientific">[Candida] anglica</name>
    <dbReference type="NCBI Taxonomy" id="148631"/>
    <lineage>
        <taxon>Eukaryota</taxon>
        <taxon>Fungi</taxon>
        <taxon>Dikarya</taxon>
        <taxon>Ascomycota</taxon>
        <taxon>Saccharomycotina</taxon>
        <taxon>Pichiomycetes</taxon>
        <taxon>Debaryomycetaceae</taxon>
        <taxon>Kurtzmaniella</taxon>
    </lineage>
</organism>
<evidence type="ECO:0000313" key="8">
    <source>
        <dbReference type="Proteomes" id="UP001497600"/>
    </source>
</evidence>
<dbReference type="PANTHER" id="PTHR15407">
    <property type="entry name" value="FUKUTIN-RELATED"/>
    <property type="match status" value="1"/>
</dbReference>
<dbReference type="InterPro" id="IPR009644">
    <property type="entry name" value="FKTN/MNN4/W02B3.4-1"/>
</dbReference>
<evidence type="ECO:0000256" key="3">
    <source>
        <dbReference type="ARBA" id="ARBA00022989"/>
    </source>
</evidence>
<dbReference type="InterPro" id="IPR007074">
    <property type="entry name" value="LicD/FKTN/FKRP_NTP_transf"/>
</dbReference>
<feature type="domain" description="LicD/FKTN/FKRP nucleotidyltransferase" evidence="6">
    <location>
        <begin position="338"/>
        <end position="460"/>
    </location>
</feature>
<evidence type="ECO:0000259" key="6">
    <source>
        <dbReference type="Pfam" id="PF04991"/>
    </source>
</evidence>
<reference evidence="7 8" key="1">
    <citation type="submission" date="2024-01" db="EMBL/GenBank/DDBJ databases">
        <authorList>
            <consortium name="Genoscope - CEA"/>
            <person name="William W."/>
        </authorList>
    </citation>
    <scope>NUCLEOTIDE SEQUENCE [LARGE SCALE GENOMIC DNA]</scope>
    <source>
        <strain evidence="7 8">29B2s-10</strain>
    </source>
</reference>
<accession>A0ABP0EKD5</accession>
<evidence type="ECO:0000256" key="4">
    <source>
        <dbReference type="ARBA" id="ARBA00023136"/>
    </source>
</evidence>
<feature type="domain" description="LicD/FKTN/FKRP nucleotidyltransferase" evidence="6">
    <location>
        <begin position="494"/>
        <end position="536"/>
    </location>
</feature>
<dbReference type="Pfam" id="PF04991">
    <property type="entry name" value="LicD"/>
    <property type="match status" value="2"/>
</dbReference>
<feature type="transmembrane region" description="Helical" evidence="5">
    <location>
        <begin position="12"/>
        <end position="30"/>
    </location>
</feature>
<protein>
    <recommendedName>
        <fullName evidence="6">LicD/FKTN/FKRP nucleotidyltransferase domain-containing protein</fullName>
    </recommendedName>
</protein>
<dbReference type="Proteomes" id="UP001497600">
    <property type="component" value="Chromosome H"/>
</dbReference>
<name>A0ABP0EKD5_9ASCO</name>
<keyword evidence="2 5" id="KW-0812">Transmembrane</keyword>
<proteinExistence type="predicted"/>
<evidence type="ECO:0000313" key="7">
    <source>
        <dbReference type="EMBL" id="CAK7920941.1"/>
    </source>
</evidence>
<evidence type="ECO:0000256" key="2">
    <source>
        <dbReference type="ARBA" id="ARBA00022692"/>
    </source>
</evidence>
<dbReference type="PANTHER" id="PTHR15407:SF28">
    <property type="entry name" value="RIBITOL-5-PHOSPHATE TRANSFERASE FKTN"/>
    <property type="match status" value="1"/>
</dbReference>